<dbReference type="PANTHER" id="PTHR39175:SF1">
    <property type="entry name" value="FAMILY PROTEIN, PUTATIVE (AFU_ORTHOLOGUE AFUA_3G15060)-RELATED"/>
    <property type="match status" value="1"/>
</dbReference>
<feature type="domain" description="VOC" evidence="1">
    <location>
        <begin position="7"/>
        <end position="121"/>
    </location>
</feature>
<comment type="caution">
    <text evidence="2">The sequence shown here is derived from an EMBL/GenBank/DDBJ whole genome shotgun (WGS) entry which is preliminary data.</text>
</comment>
<evidence type="ECO:0000313" key="3">
    <source>
        <dbReference type="EMBL" id="PJZ62211.1"/>
    </source>
</evidence>
<dbReference type="InterPro" id="IPR029068">
    <property type="entry name" value="Glyas_Bleomycin-R_OHBP_Dase"/>
</dbReference>
<name>A0A2M9YPR7_9LEPT</name>
<dbReference type="RefSeq" id="WP_100785628.1">
    <property type="nucleotide sequence ID" value="NZ_NPDU01000019.1"/>
</dbReference>
<evidence type="ECO:0000313" key="5">
    <source>
        <dbReference type="Proteomes" id="UP000232188"/>
    </source>
</evidence>
<gene>
    <name evidence="3" type="ORF">CH376_09055</name>
    <name evidence="2" type="ORF">CH380_10175</name>
</gene>
<evidence type="ECO:0000313" key="2">
    <source>
        <dbReference type="EMBL" id="PJZ53536.1"/>
    </source>
</evidence>
<dbReference type="PANTHER" id="PTHR39175">
    <property type="entry name" value="FAMILY PROTEIN, PUTATIVE (AFU_ORTHOLOGUE AFUA_3G15060)-RELATED"/>
    <property type="match status" value="1"/>
</dbReference>
<evidence type="ECO:0000313" key="4">
    <source>
        <dbReference type="Proteomes" id="UP000232149"/>
    </source>
</evidence>
<keyword evidence="4" id="KW-1185">Reference proteome</keyword>
<accession>A0A2M9YPR7</accession>
<reference evidence="4 5" key="1">
    <citation type="submission" date="2017-07" db="EMBL/GenBank/DDBJ databases">
        <title>Leptospira spp. isolated from tropical soils.</title>
        <authorList>
            <person name="Thibeaux R."/>
            <person name="Iraola G."/>
            <person name="Ferres I."/>
            <person name="Bierque E."/>
            <person name="Girault D."/>
            <person name="Soupe-Gilbert M.-E."/>
            <person name="Picardeau M."/>
            <person name="Goarant C."/>
        </authorList>
    </citation>
    <scope>NUCLEOTIDE SEQUENCE [LARGE SCALE GENOMIC DNA]</scope>
    <source>
        <strain evidence="2 5">FH2-B-C1</strain>
        <strain evidence="3 4">FH2-B-D1</strain>
    </source>
</reference>
<organism evidence="2 5">
    <name type="scientific">Leptospira adleri</name>
    <dbReference type="NCBI Taxonomy" id="2023186"/>
    <lineage>
        <taxon>Bacteria</taxon>
        <taxon>Pseudomonadati</taxon>
        <taxon>Spirochaetota</taxon>
        <taxon>Spirochaetia</taxon>
        <taxon>Leptospirales</taxon>
        <taxon>Leptospiraceae</taxon>
        <taxon>Leptospira</taxon>
    </lineage>
</organism>
<dbReference type="EMBL" id="NPDV01000007">
    <property type="protein sequence ID" value="PJZ53536.1"/>
    <property type="molecule type" value="Genomic_DNA"/>
</dbReference>
<sequence>MNFEILGLDHVQIAIPKGGEELSRKFFVDILSCNEIEKPENLKRKGGAWFQCGANQIHVGTTDSFIPAKKAHPAILVRNLYEFKKHLESHGLTTREEDPLPGAVRFYLDDPFGNRLEFLEWL</sequence>
<dbReference type="PROSITE" id="PS51819">
    <property type="entry name" value="VOC"/>
    <property type="match status" value="1"/>
</dbReference>
<dbReference type="SUPFAM" id="SSF54593">
    <property type="entry name" value="Glyoxalase/Bleomycin resistance protein/Dihydroxybiphenyl dioxygenase"/>
    <property type="match status" value="1"/>
</dbReference>
<dbReference type="Gene3D" id="3.10.180.10">
    <property type="entry name" value="2,3-Dihydroxybiphenyl 1,2-Dioxygenase, domain 1"/>
    <property type="match status" value="1"/>
</dbReference>
<dbReference type="Proteomes" id="UP000232188">
    <property type="component" value="Unassembled WGS sequence"/>
</dbReference>
<protein>
    <submittedName>
        <fullName evidence="2">Glyoxalase</fullName>
    </submittedName>
</protein>
<proteinExistence type="predicted"/>
<dbReference type="InterPro" id="IPR037523">
    <property type="entry name" value="VOC_core"/>
</dbReference>
<dbReference type="Proteomes" id="UP000232149">
    <property type="component" value="Unassembled WGS sequence"/>
</dbReference>
<evidence type="ECO:0000259" key="1">
    <source>
        <dbReference type="PROSITE" id="PS51819"/>
    </source>
</evidence>
<dbReference type="AlphaFoldDB" id="A0A2M9YPR7"/>
<dbReference type="EMBL" id="NPDU01000019">
    <property type="protein sequence ID" value="PJZ62211.1"/>
    <property type="molecule type" value="Genomic_DNA"/>
</dbReference>